<dbReference type="Proteomes" id="UP000823561">
    <property type="component" value="Chromosome 10"/>
</dbReference>
<name>A0AAV6GIR4_9TELE</name>
<dbReference type="EMBL" id="JADWDJ010000010">
    <property type="protein sequence ID" value="KAG5274649.1"/>
    <property type="molecule type" value="Genomic_DNA"/>
</dbReference>
<evidence type="ECO:0000313" key="1">
    <source>
        <dbReference type="EMBL" id="KAG5274649.1"/>
    </source>
</evidence>
<evidence type="ECO:0000313" key="2">
    <source>
        <dbReference type="Proteomes" id="UP000823561"/>
    </source>
</evidence>
<proteinExistence type="predicted"/>
<dbReference type="AlphaFoldDB" id="A0AAV6GIR4"/>
<reference evidence="1" key="1">
    <citation type="submission" date="2020-10" db="EMBL/GenBank/DDBJ databases">
        <title>Chromosome-scale genome assembly of the Allis shad, Alosa alosa.</title>
        <authorList>
            <person name="Margot Z."/>
            <person name="Christophe K."/>
            <person name="Cabau C."/>
            <person name="Louis A."/>
            <person name="Berthelot C."/>
            <person name="Parey E."/>
            <person name="Roest Crollius H."/>
            <person name="Montfort J."/>
            <person name="Robinson-Rechavi M."/>
            <person name="Bucao C."/>
            <person name="Bouchez O."/>
            <person name="Gislard M."/>
            <person name="Lluch J."/>
            <person name="Milhes M."/>
            <person name="Lampietro C."/>
            <person name="Lopez Roques C."/>
            <person name="Donnadieu C."/>
            <person name="Braasch I."/>
            <person name="Desvignes T."/>
            <person name="Postlethwait J."/>
            <person name="Bobe J."/>
            <person name="Guiguen Y."/>
        </authorList>
    </citation>
    <scope>NUCLEOTIDE SEQUENCE</scope>
    <source>
        <strain evidence="1">M-15738</strain>
        <tissue evidence="1">Blood</tissue>
    </source>
</reference>
<accession>A0AAV6GIR4</accession>
<keyword evidence="2" id="KW-1185">Reference proteome</keyword>
<comment type="caution">
    <text evidence="1">The sequence shown here is derived from an EMBL/GenBank/DDBJ whole genome shotgun (WGS) entry which is preliminary data.</text>
</comment>
<sequence length="124" mass="14129">MLLDEEEDNDLLQEEIIFHHPQLVAPVSPRRYQPVMANLELQVWAITGCIGGVGGIVEVNRLIQTGVPELRIPWTLTRLSYKPLPTGIVYTRWEAELWKAQVPLPAYFRVDNRQRCVGARPVTA</sequence>
<organism evidence="1 2">
    <name type="scientific">Alosa alosa</name>
    <name type="common">allis shad</name>
    <dbReference type="NCBI Taxonomy" id="278164"/>
    <lineage>
        <taxon>Eukaryota</taxon>
        <taxon>Metazoa</taxon>
        <taxon>Chordata</taxon>
        <taxon>Craniata</taxon>
        <taxon>Vertebrata</taxon>
        <taxon>Euteleostomi</taxon>
        <taxon>Actinopterygii</taxon>
        <taxon>Neopterygii</taxon>
        <taxon>Teleostei</taxon>
        <taxon>Clupei</taxon>
        <taxon>Clupeiformes</taxon>
        <taxon>Clupeoidei</taxon>
        <taxon>Clupeidae</taxon>
        <taxon>Alosa</taxon>
    </lineage>
</organism>
<protein>
    <submittedName>
        <fullName evidence="1">Uncharacterized protein</fullName>
    </submittedName>
</protein>
<gene>
    <name evidence="1" type="ORF">AALO_G00138610</name>
</gene>